<name>A0A5B0E6L3_9MICC</name>
<dbReference type="InterPro" id="IPR000073">
    <property type="entry name" value="AB_hydrolase_1"/>
</dbReference>
<feature type="domain" description="AB hydrolase-1" evidence="1">
    <location>
        <begin position="30"/>
        <end position="205"/>
    </location>
</feature>
<dbReference type="RefSeq" id="WP_149620748.1">
    <property type="nucleotide sequence ID" value="NZ_VOBL01000024.1"/>
</dbReference>
<evidence type="ECO:0000313" key="2">
    <source>
        <dbReference type="EMBL" id="KAA0973571.1"/>
    </source>
</evidence>
<dbReference type="OrthoDB" id="63519at2"/>
<dbReference type="GO" id="GO:0016787">
    <property type="term" value="F:hydrolase activity"/>
    <property type="evidence" value="ECO:0007669"/>
    <property type="project" value="UniProtKB-KW"/>
</dbReference>
<organism evidence="2 3">
    <name type="scientific">Paeniglutamicibacter gangotriensis</name>
    <dbReference type="NCBI Taxonomy" id="254787"/>
    <lineage>
        <taxon>Bacteria</taxon>
        <taxon>Bacillati</taxon>
        <taxon>Actinomycetota</taxon>
        <taxon>Actinomycetes</taxon>
        <taxon>Micrococcales</taxon>
        <taxon>Micrococcaceae</taxon>
        <taxon>Paeniglutamicibacter</taxon>
    </lineage>
</organism>
<sequence>MEEKILRTADGGSLALYTYGDPHAPGERRILVVGGAFLTAMIYRPFAAALGARLGDDWTVDVYDRRGRGNSSEQPDDYSMDTEIDDVKLALEYTGAKSLFGHSLGGAVVLNAVRSFLDPQEPWDAPIPTRLAVYDPAINLDASIDMAWFNAFSDDVAAGRNSRALARMQRGMNFSPTLSKVPQPILAALLAGTSRTKAGKLARTLLPSGVGELRAALEESVPAQNFSILPKNTHFMAGAKSAAYFRSTARTLHEVVKGSTFAETPKGIHGSVPADFKDLLDEIGDYFSGKKPEK</sequence>
<gene>
    <name evidence="2" type="ORF">FQ154_17870</name>
</gene>
<dbReference type="SUPFAM" id="SSF53474">
    <property type="entry name" value="alpha/beta-Hydrolases"/>
    <property type="match status" value="1"/>
</dbReference>
<proteinExistence type="predicted"/>
<dbReference type="AlphaFoldDB" id="A0A5B0E6L3"/>
<dbReference type="Gene3D" id="3.40.50.1820">
    <property type="entry name" value="alpha/beta hydrolase"/>
    <property type="match status" value="1"/>
</dbReference>
<comment type="caution">
    <text evidence="2">The sequence shown here is derived from an EMBL/GenBank/DDBJ whole genome shotgun (WGS) entry which is preliminary data.</text>
</comment>
<protein>
    <submittedName>
        <fullName evidence="2">Alpha/beta hydrolase</fullName>
    </submittedName>
</protein>
<keyword evidence="2" id="KW-0378">Hydrolase</keyword>
<dbReference type="EMBL" id="VOBL01000024">
    <property type="protein sequence ID" value="KAA0973571.1"/>
    <property type="molecule type" value="Genomic_DNA"/>
</dbReference>
<reference evidence="2 3" key="1">
    <citation type="submission" date="2019-07" db="EMBL/GenBank/DDBJ databases">
        <title>Analysis of the biochemical properties, biological activity and biotechnological potential of siderophores and biosurfactants produced by Antarctic psychrotolerant bacteria.</title>
        <authorList>
            <person name="Styczynski M."/>
            <person name="Krucon T."/>
            <person name="Decewicz P."/>
            <person name="Dziewit L."/>
        </authorList>
    </citation>
    <scope>NUCLEOTIDE SEQUENCE [LARGE SCALE GENOMIC DNA]</scope>
    <source>
        <strain evidence="2 3">ANT_H27</strain>
    </source>
</reference>
<accession>A0A5B0E6L3</accession>
<dbReference type="InterPro" id="IPR029058">
    <property type="entry name" value="AB_hydrolase_fold"/>
</dbReference>
<dbReference type="Pfam" id="PF12697">
    <property type="entry name" value="Abhydrolase_6"/>
    <property type="match status" value="1"/>
</dbReference>
<evidence type="ECO:0000259" key="1">
    <source>
        <dbReference type="Pfam" id="PF12697"/>
    </source>
</evidence>
<evidence type="ECO:0000313" key="3">
    <source>
        <dbReference type="Proteomes" id="UP000323856"/>
    </source>
</evidence>
<dbReference type="Proteomes" id="UP000323856">
    <property type="component" value="Unassembled WGS sequence"/>
</dbReference>